<proteinExistence type="predicted"/>
<dbReference type="AlphaFoldDB" id="A0AAV4TU82"/>
<evidence type="ECO:0000313" key="2">
    <source>
        <dbReference type="Proteomes" id="UP001054945"/>
    </source>
</evidence>
<keyword evidence="2" id="KW-1185">Reference proteome</keyword>
<comment type="caution">
    <text evidence="1">The sequence shown here is derived from an EMBL/GenBank/DDBJ whole genome shotgun (WGS) entry which is preliminary data.</text>
</comment>
<protein>
    <submittedName>
        <fullName evidence="1">Uncharacterized protein</fullName>
    </submittedName>
</protein>
<evidence type="ECO:0000313" key="1">
    <source>
        <dbReference type="EMBL" id="GIY47733.1"/>
    </source>
</evidence>
<reference evidence="1 2" key="1">
    <citation type="submission" date="2021-06" db="EMBL/GenBank/DDBJ databases">
        <title>Caerostris extrusa draft genome.</title>
        <authorList>
            <person name="Kono N."/>
            <person name="Arakawa K."/>
        </authorList>
    </citation>
    <scope>NUCLEOTIDE SEQUENCE [LARGE SCALE GENOMIC DNA]</scope>
</reference>
<dbReference type="Proteomes" id="UP001054945">
    <property type="component" value="Unassembled WGS sequence"/>
</dbReference>
<organism evidence="1 2">
    <name type="scientific">Caerostris extrusa</name>
    <name type="common">Bark spider</name>
    <name type="synonym">Caerostris bankana</name>
    <dbReference type="NCBI Taxonomy" id="172846"/>
    <lineage>
        <taxon>Eukaryota</taxon>
        <taxon>Metazoa</taxon>
        <taxon>Ecdysozoa</taxon>
        <taxon>Arthropoda</taxon>
        <taxon>Chelicerata</taxon>
        <taxon>Arachnida</taxon>
        <taxon>Araneae</taxon>
        <taxon>Araneomorphae</taxon>
        <taxon>Entelegynae</taxon>
        <taxon>Araneoidea</taxon>
        <taxon>Araneidae</taxon>
        <taxon>Caerostris</taxon>
    </lineage>
</organism>
<sequence length="97" mass="11480">MNKYFQIRKANYTCHLMCNSGDLRLDIFNSTGNIHQEMKFAAYQKEWHENKNSTLHDVLRGIMQIVQAAFNFHFHAKSPSVYRPLLPLNRETIRSRP</sequence>
<dbReference type="EMBL" id="BPLR01011614">
    <property type="protein sequence ID" value="GIY47733.1"/>
    <property type="molecule type" value="Genomic_DNA"/>
</dbReference>
<accession>A0AAV4TU82</accession>
<name>A0AAV4TU82_CAEEX</name>
<gene>
    <name evidence="1" type="ORF">CEXT_539241</name>
</gene>